<organism evidence="2">
    <name type="scientific">Lactiplantibacillus plantarum</name>
    <name type="common">Lactobacillus plantarum</name>
    <dbReference type="NCBI Taxonomy" id="1590"/>
    <lineage>
        <taxon>Bacteria</taxon>
        <taxon>Bacillati</taxon>
        <taxon>Bacillota</taxon>
        <taxon>Bacilli</taxon>
        <taxon>Lactobacillales</taxon>
        <taxon>Lactobacillaceae</taxon>
        <taxon>Lactiplantibacillus</taxon>
    </lineage>
</organism>
<dbReference type="AlphaFoldDB" id="A0A6C0VUM5"/>
<dbReference type="SUPFAM" id="SSF47413">
    <property type="entry name" value="lambda repressor-like DNA-binding domains"/>
    <property type="match status" value="1"/>
</dbReference>
<proteinExistence type="predicted"/>
<dbReference type="CDD" id="cd00093">
    <property type="entry name" value="HTH_XRE"/>
    <property type="match status" value="1"/>
</dbReference>
<keyword evidence="2" id="KW-0238">DNA-binding</keyword>
<dbReference type="GO" id="GO:0003677">
    <property type="term" value="F:DNA binding"/>
    <property type="evidence" value="ECO:0007669"/>
    <property type="project" value="UniProtKB-KW"/>
</dbReference>
<geneLocation type="plasmid" evidence="2">
    <name>plp75TA</name>
</geneLocation>
<protein>
    <submittedName>
        <fullName evidence="2">DNA-binding helix-turn-helix transcriptional regulator</fullName>
    </submittedName>
</protein>
<reference evidence="2" key="1">
    <citation type="submission" date="2019-05" db="EMBL/GenBank/DDBJ databases">
        <authorList>
            <person name="Xu X.Y."/>
            <person name="Yao F."/>
            <person name="Gou Q.F."/>
            <person name="Pan Q."/>
        </authorList>
    </citation>
    <scope>NUCLEOTIDE SEQUENCE</scope>
    <source>
        <strain evidence="2">PC518</strain>
        <plasmid evidence="2">plp75TA</plasmid>
    </source>
</reference>
<dbReference type="Pfam" id="PF01381">
    <property type="entry name" value="HTH_3"/>
    <property type="match status" value="1"/>
</dbReference>
<dbReference type="SMART" id="SM00530">
    <property type="entry name" value="HTH_XRE"/>
    <property type="match status" value="1"/>
</dbReference>
<keyword evidence="2" id="KW-0614">Plasmid</keyword>
<accession>A0A6C0VUM5</accession>
<evidence type="ECO:0000259" key="1">
    <source>
        <dbReference type="PROSITE" id="PS50943"/>
    </source>
</evidence>
<dbReference type="Gene3D" id="1.10.260.40">
    <property type="entry name" value="lambda repressor-like DNA-binding domains"/>
    <property type="match status" value="1"/>
</dbReference>
<sequence>MGLPKRHKKHHPLKLNMRLNYELNGRIVKMKINDILTRELKDPKFAEAYHADKEKSASALALYHTREEAGLTQADLAERANVPQSTIARIERGDNVTFDKLAEIAHAMGKTIKIEFTQ</sequence>
<dbReference type="InterPro" id="IPR010982">
    <property type="entry name" value="Lambda_DNA-bd_dom_sf"/>
</dbReference>
<feature type="domain" description="HTH cro/C1-type" evidence="1">
    <location>
        <begin position="62"/>
        <end position="116"/>
    </location>
</feature>
<dbReference type="PROSITE" id="PS50943">
    <property type="entry name" value="HTH_CROC1"/>
    <property type="match status" value="1"/>
</dbReference>
<dbReference type="InterPro" id="IPR001387">
    <property type="entry name" value="Cro/C1-type_HTH"/>
</dbReference>
<evidence type="ECO:0000313" key="2">
    <source>
        <dbReference type="EMBL" id="QIC00881.1"/>
    </source>
</evidence>
<name>A0A6C0VUM5_LACPN</name>
<dbReference type="EMBL" id="MK994179">
    <property type="protein sequence ID" value="QIC00881.1"/>
    <property type="molecule type" value="Genomic_DNA"/>
</dbReference>